<feature type="region of interest" description="Disordered" evidence="1">
    <location>
        <begin position="21"/>
        <end position="52"/>
    </location>
</feature>
<dbReference type="AlphaFoldDB" id="A0AAN7C324"/>
<keyword evidence="3" id="KW-1185">Reference proteome</keyword>
<gene>
    <name evidence="2" type="ORF">C8A03DRAFT_18905</name>
</gene>
<name>A0AAN7C324_9PEZI</name>
<comment type="caution">
    <text evidence="2">The sequence shown here is derived from an EMBL/GenBank/DDBJ whole genome shotgun (WGS) entry which is preliminary data.</text>
</comment>
<proteinExistence type="predicted"/>
<reference evidence="2" key="1">
    <citation type="journal article" date="2023" name="Mol. Phylogenet. Evol.">
        <title>Genome-scale phylogeny and comparative genomics of the fungal order Sordariales.</title>
        <authorList>
            <person name="Hensen N."/>
            <person name="Bonometti L."/>
            <person name="Westerberg I."/>
            <person name="Brannstrom I.O."/>
            <person name="Guillou S."/>
            <person name="Cros-Aarteil S."/>
            <person name="Calhoun S."/>
            <person name="Haridas S."/>
            <person name="Kuo A."/>
            <person name="Mondo S."/>
            <person name="Pangilinan J."/>
            <person name="Riley R."/>
            <person name="LaButti K."/>
            <person name="Andreopoulos B."/>
            <person name="Lipzen A."/>
            <person name="Chen C."/>
            <person name="Yan M."/>
            <person name="Daum C."/>
            <person name="Ng V."/>
            <person name="Clum A."/>
            <person name="Steindorff A."/>
            <person name="Ohm R.A."/>
            <person name="Martin F."/>
            <person name="Silar P."/>
            <person name="Natvig D.O."/>
            <person name="Lalanne C."/>
            <person name="Gautier V."/>
            <person name="Ament-Velasquez S.L."/>
            <person name="Kruys A."/>
            <person name="Hutchinson M.I."/>
            <person name="Powell A.J."/>
            <person name="Barry K."/>
            <person name="Miller A.N."/>
            <person name="Grigoriev I.V."/>
            <person name="Debuchy R."/>
            <person name="Gladieux P."/>
            <person name="Hiltunen Thoren M."/>
            <person name="Johannesson H."/>
        </authorList>
    </citation>
    <scope>NUCLEOTIDE SEQUENCE</scope>
    <source>
        <strain evidence="2">CBS 532.94</strain>
    </source>
</reference>
<dbReference type="EMBL" id="MU860412">
    <property type="protein sequence ID" value="KAK4234132.1"/>
    <property type="molecule type" value="Genomic_DNA"/>
</dbReference>
<feature type="region of interest" description="Disordered" evidence="1">
    <location>
        <begin position="70"/>
        <end position="223"/>
    </location>
</feature>
<evidence type="ECO:0000313" key="3">
    <source>
        <dbReference type="Proteomes" id="UP001303760"/>
    </source>
</evidence>
<sequence>MSQSGPGSDKLNEIALQAERDLNTYQSKTGTGKGRASGLEDFGVNDTVDRKFPGADVKVGENLITNASYNRQIPADEGGDVDETGRFIRGSAYEGAGGPEDKTAHIYQHKPGSIDESTVKGWGKDPRELGTRQDRSDLLPSDQAVGGRGREPASQGDISEQGRLAAKSNVGLSADSRQEVPAQGSRGSQFKGEYYEAPESVQDQYADQGEIPPESVVERSKNI</sequence>
<dbReference type="Proteomes" id="UP001303760">
    <property type="component" value="Unassembled WGS sequence"/>
</dbReference>
<evidence type="ECO:0000313" key="2">
    <source>
        <dbReference type="EMBL" id="KAK4234132.1"/>
    </source>
</evidence>
<accession>A0AAN7C324</accession>
<reference evidence="2" key="2">
    <citation type="submission" date="2023-05" db="EMBL/GenBank/DDBJ databases">
        <authorList>
            <consortium name="Lawrence Berkeley National Laboratory"/>
            <person name="Steindorff A."/>
            <person name="Hensen N."/>
            <person name="Bonometti L."/>
            <person name="Westerberg I."/>
            <person name="Brannstrom I.O."/>
            <person name="Guillou S."/>
            <person name="Cros-Aarteil S."/>
            <person name="Calhoun S."/>
            <person name="Haridas S."/>
            <person name="Kuo A."/>
            <person name="Mondo S."/>
            <person name="Pangilinan J."/>
            <person name="Riley R."/>
            <person name="Labutti K."/>
            <person name="Andreopoulos B."/>
            <person name="Lipzen A."/>
            <person name="Chen C."/>
            <person name="Yanf M."/>
            <person name="Daum C."/>
            <person name="Ng V."/>
            <person name="Clum A."/>
            <person name="Ohm R."/>
            <person name="Martin F."/>
            <person name="Silar P."/>
            <person name="Natvig D."/>
            <person name="Lalanne C."/>
            <person name="Gautier V."/>
            <person name="Ament-Velasquez S.L."/>
            <person name="Kruys A."/>
            <person name="Hutchinson M.I."/>
            <person name="Powell A.J."/>
            <person name="Barry K."/>
            <person name="Miller A.N."/>
            <person name="Grigoriev I.V."/>
            <person name="Debuchy R."/>
            <person name="Gladieux P."/>
            <person name="Thoren M.H."/>
            <person name="Johannesson H."/>
        </authorList>
    </citation>
    <scope>NUCLEOTIDE SEQUENCE</scope>
    <source>
        <strain evidence="2">CBS 532.94</strain>
    </source>
</reference>
<protein>
    <submittedName>
        <fullName evidence="2">Uncharacterized protein</fullName>
    </submittedName>
</protein>
<feature type="compositionally biased region" description="Basic and acidic residues" evidence="1">
    <location>
        <begin position="122"/>
        <end position="137"/>
    </location>
</feature>
<evidence type="ECO:0000256" key="1">
    <source>
        <dbReference type="SAM" id="MobiDB-lite"/>
    </source>
</evidence>
<organism evidence="2 3">
    <name type="scientific">Achaetomium macrosporum</name>
    <dbReference type="NCBI Taxonomy" id="79813"/>
    <lineage>
        <taxon>Eukaryota</taxon>
        <taxon>Fungi</taxon>
        <taxon>Dikarya</taxon>
        <taxon>Ascomycota</taxon>
        <taxon>Pezizomycotina</taxon>
        <taxon>Sordariomycetes</taxon>
        <taxon>Sordariomycetidae</taxon>
        <taxon>Sordariales</taxon>
        <taxon>Chaetomiaceae</taxon>
        <taxon>Achaetomium</taxon>
    </lineage>
</organism>